<reference evidence="1" key="1">
    <citation type="submission" date="2012-04" db="EMBL/GenBank/DDBJ databases">
        <title>The Genome Sequence of Loa loa.</title>
        <authorList>
            <consortium name="The Broad Institute Genome Sequencing Platform"/>
            <consortium name="Broad Institute Genome Sequencing Center for Infectious Disease"/>
            <person name="Nutman T.B."/>
            <person name="Fink D.L."/>
            <person name="Russ C."/>
            <person name="Young S."/>
            <person name="Zeng Q."/>
            <person name="Gargeya S."/>
            <person name="Alvarado L."/>
            <person name="Berlin A."/>
            <person name="Chapman S.B."/>
            <person name="Chen Z."/>
            <person name="Freedman E."/>
            <person name="Gellesch M."/>
            <person name="Goldberg J."/>
            <person name="Griggs A."/>
            <person name="Gujja S."/>
            <person name="Heilman E.R."/>
            <person name="Heiman D."/>
            <person name="Howarth C."/>
            <person name="Mehta T."/>
            <person name="Neiman D."/>
            <person name="Pearson M."/>
            <person name="Roberts A."/>
            <person name="Saif S."/>
            <person name="Shea T."/>
            <person name="Shenoy N."/>
            <person name="Sisk P."/>
            <person name="Stolte C."/>
            <person name="Sykes S."/>
            <person name="White J."/>
            <person name="Yandava C."/>
            <person name="Haas B."/>
            <person name="Henn M.R."/>
            <person name="Nusbaum C."/>
            <person name="Birren B."/>
        </authorList>
    </citation>
    <scope>NUCLEOTIDE SEQUENCE [LARGE SCALE GENOMIC DNA]</scope>
</reference>
<dbReference type="RefSeq" id="XP_003139539.2">
    <property type="nucleotide sequence ID" value="XM_003139491.2"/>
</dbReference>
<evidence type="ECO:0000313" key="1">
    <source>
        <dbReference type="EMBL" id="EFO24533.2"/>
    </source>
</evidence>
<protein>
    <submittedName>
        <fullName evidence="1">Uncharacterized protein</fullName>
    </submittedName>
</protein>
<dbReference type="GeneID" id="9941350"/>
<dbReference type="InParanoid" id="A0A1S0U390"/>
<dbReference type="AlphaFoldDB" id="A0A1S0U390"/>
<dbReference type="KEGG" id="loa:LOAG_03954"/>
<name>A0A1S0U390_LOALO</name>
<gene>
    <name evidence="1" type="ORF">LOAG_03954</name>
</gene>
<proteinExistence type="predicted"/>
<sequence>MLTPSTGLRFVQSLKVRGIRDTLDTCTSIYIVNNHWERKQGVEEMDEVCLCSAYKASNGSRGFRRVDSLYDNICDNDQYTFKWRKMSVSVRISDIFIFPRSFQSRFVERGSHCIVEILNCYSKFSNIHQAGTSFIVVLGQPIDPLHNETSLRYFPLSNRNPVGTEKVVIMYTLRGIWEAVLLSTGNRVEVKKV</sequence>
<dbReference type="EMBL" id="JH712406">
    <property type="protein sequence ID" value="EFO24533.2"/>
    <property type="molecule type" value="Genomic_DNA"/>
</dbReference>
<accession>A0A1S0U390</accession>
<dbReference type="CTD" id="9941350"/>
<organism evidence="1">
    <name type="scientific">Loa loa</name>
    <name type="common">Eye worm</name>
    <name type="synonym">Filaria loa</name>
    <dbReference type="NCBI Taxonomy" id="7209"/>
    <lineage>
        <taxon>Eukaryota</taxon>
        <taxon>Metazoa</taxon>
        <taxon>Ecdysozoa</taxon>
        <taxon>Nematoda</taxon>
        <taxon>Chromadorea</taxon>
        <taxon>Rhabditida</taxon>
        <taxon>Spirurina</taxon>
        <taxon>Spiruromorpha</taxon>
        <taxon>Filarioidea</taxon>
        <taxon>Onchocercidae</taxon>
        <taxon>Loa</taxon>
    </lineage>
</organism>
<dbReference type="OrthoDB" id="5785353at2759"/>